<name>A0AAN8EQI1_TRICO</name>
<proteinExistence type="predicted"/>
<dbReference type="Proteomes" id="UP001331761">
    <property type="component" value="Unassembled WGS sequence"/>
</dbReference>
<evidence type="ECO:0008006" key="4">
    <source>
        <dbReference type="Google" id="ProtNLM"/>
    </source>
</evidence>
<dbReference type="Gene3D" id="3.30.160.60">
    <property type="entry name" value="Classic Zinc Finger"/>
    <property type="match status" value="1"/>
</dbReference>
<sequence>MSRSYNNFRVTEQDLFPSGPPNASWPPCKPEQRTVESVLGECPTLPEATSEMSLTPMIPSPLVDQKPITVELIDEEENDLSIDNPTEPEEKPSAIHKEEGTINRKRKWVSANELALFGSMKQLNLNIAILKRRKVLTNTTLCAVCEKQVATTPRSFALHAGTKHMDLCSYRCAICQYGASIKGNVIKHIKHHASTDVTITVPLDHYIEANLITIPFTKQQCDKIKDMIETCFSVKSSERV</sequence>
<comment type="caution">
    <text evidence="2">The sequence shown here is derived from an EMBL/GenBank/DDBJ whole genome shotgun (WGS) entry which is preliminary data.</text>
</comment>
<feature type="region of interest" description="Disordered" evidence="1">
    <location>
        <begin position="1"/>
        <end position="31"/>
    </location>
</feature>
<keyword evidence="3" id="KW-1185">Reference proteome</keyword>
<accession>A0AAN8EQI1</accession>
<gene>
    <name evidence="2" type="ORF">GCK32_014817</name>
</gene>
<protein>
    <recommendedName>
        <fullName evidence="4">C2H2-type domain-containing protein</fullName>
    </recommendedName>
</protein>
<evidence type="ECO:0000313" key="3">
    <source>
        <dbReference type="Proteomes" id="UP001331761"/>
    </source>
</evidence>
<feature type="compositionally biased region" description="Pro residues" evidence="1">
    <location>
        <begin position="18"/>
        <end position="29"/>
    </location>
</feature>
<dbReference type="EMBL" id="WIXE01023672">
    <property type="protein sequence ID" value="KAK5966251.1"/>
    <property type="molecule type" value="Genomic_DNA"/>
</dbReference>
<reference evidence="2 3" key="1">
    <citation type="submission" date="2019-10" db="EMBL/GenBank/DDBJ databases">
        <title>Assembly and Annotation for the nematode Trichostrongylus colubriformis.</title>
        <authorList>
            <person name="Martin J."/>
        </authorList>
    </citation>
    <scope>NUCLEOTIDE SEQUENCE [LARGE SCALE GENOMIC DNA]</scope>
    <source>
        <strain evidence="2">G859</strain>
        <tissue evidence="2">Whole worm</tissue>
    </source>
</reference>
<evidence type="ECO:0000256" key="1">
    <source>
        <dbReference type="SAM" id="MobiDB-lite"/>
    </source>
</evidence>
<evidence type="ECO:0000313" key="2">
    <source>
        <dbReference type="EMBL" id="KAK5966251.1"/>
    </source>
</evidence>
<organism evidence="2 3">
    <name type="scientific">Trichostrongylus colubriformis</name>
    <name type="common">Black scour worm</name>
    <dbReference type="NCBI Taxonomy" id="6319"/>
    <lineage>
        <taxon>Eukaryota</taxon>
        <taxon>Metazoa</taxon>
        <taxon>Ecdysozoa</taxon>
        <taxon>Nematoda</taxon>
        <taxon>Chromadorea</taxon>
        <taxon>Rhabditida</taxon>
        <taxon>Rhabditina</taxon>
        <taxon>Rhabditomorpha</taxon>
        <taxon>Strongyloidea</taxon>
        <taxon>Trichostrongylidae</taxon>
        <taxon>Trichostrongylus</taxon>
    </lineage>
</organism>
<dbReference type="AlphaFoldDB" id="A0AAN8EQI1"/>
<feature type="compositionally biased region" description="Polar residues" evidence="1">
    <location>
        <begin position="1"/>
        <end position="10"/>
    </location>
</feature>